<dbReference type="AlphaFoldDB" id="A0A1Y2BUR2"/>
<dbReference type="Pfam" id="PF00187">
    <property type="entry name" value="Chitin_bind_1"/>
    <property type="match status" value="2"/>
</dbReference>
<dbReference type="InterPro" id="IPR001002">
    <property type="entry name" value="Chitin-bd_1"/>
</dbReference>
<dbReference type="GO" id="GO:0046872">
    <property type="term" value="F:metal ion binding"/>
    <property type="evidence" value="ECO:0007669"/>
    <property type="project" value="UniProtKB-KW"/>
</dbReference>
<keyword evidence="2 7" id="KW-0147">Chitin-binding</keyword>
<dbReference type="PRINTS" id="PR00451">
    <property type="entry name" value="CHITINBINDNG"/>
</dbReference>
<dbReference type="SUPFAM" id="SSF57016">
    <property type="entry name" value="Plant lectins/antimicrobial peptides"/>
    <property type="match status" value="2"/>
</dbReference>
<comment type="caution">
    <text evidence="7">Lacks conserved residue(s) required for the propagation of feature annotation.</text>
</comment>
<evidence type="ECO:0000256" key="8">
    <source>
        <dbReference type="SAM" id="SignalP"/>
    </source>
</evidence>
<feature type="chain" id="PRO_5012801977" description="Chitin-binding type-1 domain-containing protein" evidence="8">
    <location>
        <begin position="25"/>
        <end position="138"/>
    </location>
</feature>
<organism evidence="10 11">
    <name type="scientific">Neocallimastix californiae</name>
    <dbReference type="NCBI Taxonomy" id="1754190"/>
    <lineage>
        <taxon>Eukaryota</taxon>
        <taxon>Fungi</taxon>
        <taxon>Fungi incertae sedis</taxon>
        <taxon>Chytridiomycota</taxon>
        <taxon>Chytridiomycota incertae sedis</taxon>
        <taxon>Neocallimastigomycetes</taxon>
        <taxon>Neocallimastigales</taxon>
        <taxon>Neocallimastigaceae</taxon>
        <taxon>Neocallimastix</taxon>
    </lineage>
</organism>
<dbReference type="Gene3D" id="3.30.60.10">
    <property type="entry name" value="Endochitinase-like"/>
    <property type="match status" value="2"/>
</dbReference>
<dbReference type="EMBL" id="MCOG01000136">
    <property type="protein sequence ID" value="ORY38486.1"/>
    <property type="molecule type" value="Genomic_DNA"/>
</dbReference>
<feature type="domain" description="Chitin-binding type-1" evidence="9">
    <location>
        <begin position="23"/>
        <end position="66"/>
    </location>
</feature>
<reference evidence="10 11" key="1">
    <citation type="submission" date="2016-08" db="EMBL/GenBank/DDBJ databases">
        <title>A Parts List for Fungal Cellulosomes Revealed by Comparative Genomics.</title>
        <authorList>
            <consortium name="DOE Joint Genome Institute"/>
            <person name="Haitjema C.H."/>
            <person name="Gilmore S.P."/>
            <person name="Henske J.K."/>
            <person name="Solomon K.V."/>
            <person name="De Groot R."/>
            <person name="Kuo A."/>
            <person name="Mondo S.J."/>
            <person name="Salamov A.A."/>
            <person name="Labutti K."/>
            <person name="Zhao Z."/>
            <person name="Chiniquy J."/>
            <person name="Barry K."/>
            <person name="Brewer H.M."/>
            <person name="Purvine S.O."/>
            <person name="Wright A.T."/>
            <person name="Boxma B."/>
            <person name="Van Alen T."/>
            <person name="Hackstein J.H."/>
            <person name="Baker S.E."/>
            <person name="Grigoriev I.V."/>
            <person name="O'Malley M.A."/>
        </authorList>
    </citation>
    <scope>NUCLEOTIDE SEQUENCE [LARGE SCALE GENOMIC DNA]</scope>
    <source>
        <strain evidence="10 11">G1</strain>
    </source>
</reference>
<dbReference type="GO" id="GO:0008061">
    <property type="term" value="F:chitin binding"/>
    <property type="evidence" value="ECO:0007669"/>
    <property type="project" value="UniProtKB-UniRule"/>
</dbReference>
<dbReference type="PANTHER" id="PTHR46471:SF2">
    <property type="entry name" value="CHITIN DEACETYLASE-RELATED"/>
    <property type="match status" value="1"/>
</dbReference>
<dbReference type="PANTHER" id="PTHR46471">
    <property type="entry name" value="CHITIN DEACETYLASE"/>
    <property type="match status" value="1"/>
</dbReference>
<evidence type="ECO:0000313" key="10">
    <source>
        <dbReference type="EMBL" id="ORY38486.1"/>
    </source>
</evidence>
<evidence type="ECO:0000256" key="2">
    <source>
        <dbReference type="ARBA" id="ARBA00022669"/>
    </source>
</evidence>
<dbReference type="InterPro" id="IPR018371">
    <property type="entry name" value="Chitin-binding_1_CS"/>
</dbReference>
<evidence type="ECO:0000313" key="11">
    <source>
        <dbReference type="Proteomes" id="UP000193920"/>
    </source>
</evidence>
<feature type="domain" description="Chitin-binding type-1" evidence="9">
    <location>
        <begin position="85"/>
        <end position="127"/>
    </location>
</feature>
<accession>A0A1Y2BUR2</accession>
<gene>
    <name evidence="10" type="ORF">LY90DRAFT_48067</name>
</gene>
<name>A0A1Y2BUR2_9FUNG</name>
<dbReference type="STRING" id="1754190.A0A1Y2BUR2"/>
<dbReference type="GO" id="GO:0016787">
    <property type="term" value="F:hydrolase activity"/>
    <property type="evidence" value="ECO:0007669"/>
    <property type="project" value="UniProtKB-KW"/>
</dbReference>
<dbReference type="PROSITE" id="PS50941">
    <property type="entry name" value="CHIT_BIND_I_2"/>
    <property type="match status" value="2"/>
</dbReference>
<comment type="caution">
    <text evidence="10">The sequence shown here is derived from an EMBL/GenBank/DDBJ whole genome shotgun (WGS) entry which is preliminary data.</text>
</comment>
<protein>
    <recommendedName>
        <fullName evidence="9">Chitin-binding type-1 domain-containing protein</fullName>
    </recommendedName>
</protein>
<feature type="disulfide bond" evidence="7">
    <location>
        <begin position="39"/>
        <end position="53"/>
    </location>
</feature>
<evidence type="ECO:0000256" key="7">
    <source>
        <dbReference type="PROSITE-ProRule" id="PRU00261"/>
    </source>
</evidence>
<keyword evidence="5" id="KW-0378">Hydrolase</keyword>
<keyword evidence="11" id="KW-1185">Reference proteome</keyword>
<feature type="disulfide bond" evidence="7">
    <location>
        <begin position="34"/>
        <end position="46"/>
    </location>
</feature>
<evidence type="ECO:0000259" key="9">
    <source>
        <dbReference type="PROSITE" id="PS50941"/>
    </source>
</evidence>
<evidence type="ECO:0000256" key="4">
    <source>
        <dbReference type="ARBA" id="ARBA00022729"/>
    </source>
</evidence>
<sequence>MKYLKKILNISIAILLFENPTVLGKCGSENGVHCKNNECCSKYGYCGTTDEYCGQGCQPAFGHCNSSPSRTTSKTSKASPSLSSSGRCGVEYGICKNNKCCSKYGYCGTTDAYCGTGCQSAFGNCNIPHLEQLQKLQK</sequence>
<dbReference type="CDD" id="cd00035">
    <property type="entry name" value="ChtBD1"/>
    <property type="match status" value="1"/>
</dbReference>
<feature type="disulfide bond" evidence="7">
    <location>
        <begin position="95"/>
        <end position="107"/>
    </location>
</feature>
<comment type="cofactor">
    <cofactor evidence="1">
        <name>Co(2+)</name>
        <dbReference type="ChEBI" id="CHEBI:48828"/>
    </cofactor>
</comment>
<keyword evidence="3" id="KW-0479">Metal-binding</keyword>
<feature type="disulfide bond" evidence="7">
    <location>
        <begin position="100"/>
        <end position="114"/>
    </location>
</feature>
<dbReference type="InterPro" id="IPR036861">
    <property type="entry name" value="Endochitinase-like_sf"/>
</dbReference>
<keyword evidence="6" id="KW-0119">Carbohydrate metabolism</keyword>
<keyword evidence="7" id="KW-1015">Disulfide bond</keyword>
<feature type="signal peptide" evidence="8">
    <location>
        <begin position="1"/>
        <end position="24"/>
    </location>
</feature>
<dbReference type="Proteomes" id="UP000193920">
    <property type="component" value="Unassembled WGS sequence"/>
</dbReference>
<proteinExistence type="predicted"/>
<dbReference type="PROSITE" id="PS00026">
    <property type="entry name" value="CHIT_BIND_I_1"/>
    <property type="match status" value="1"/>
</dbReference>
<evidence type="ECO:0000256" key="1">
    <source>
        <dbReference type="ARBA" id="ARBA00001941"/>
    </source>
</evidence>
<keyword evidence="4 8" id="KW-0732">Signal</keyword>
<dbReference type="OrthoDB" id="5598155at2759"/>
<evidence type="ECO:0000256" key="5">
    <source>
        <dbReference type="ARBA" id="ARBA00022801"/>
    </source>
</evidence>
<evidence type="ECO:0000256" key="6">
    <source>
        <dbReference type="ARBA" id="ARBA00023277"/>
    </source>
</evidence>
<evidence type="ECO:0000256" key="3">
    <source>
        <dbReference type="ARBA" id="ARBA00022723"/>
    </source>
</evidence>
<dbReference type="SMART" id="SM00270">
    <property type="entry name" value="ChtBD1"/>
    <property type="match status" value="2"/>
</dbReference>